<protein>
    <submittedName>
        <fullName evidence="1">Uncharacterized protein</fullName>
    </submittedName>
</protein>
<keyword evidence="2" id="KW-1185">Reference proteome</keyword>
<dbReference type="EMBL" id="ML210241">
    <property type="protein sequence ID" value="TFK22421.1"/>
    <property type="molecule type" value="Genomic_DNA"/>
</dbReference>
<name>A0A5C3KPE5_COPMA</name>
<dbReference type="Proteomes" id="UP000307440">
    <property type="component" value="Unassembled WGS sequence"/>
</dbReference>
<reference evidence="1 2" key="1">
    <citation type="journal article" date="2019" name="Nat. Ecol. Evol.">
        <title>Megaphylogeny resolves global patterns of mushroom evolution.</title>
        <authorList>
            <person name="Varga T."/>
            <person name="Krizsan K."/>
            <person name="Foldi C."/>
            <person name="Dima B."/>
            <person name="Sanchez-Garcia M."/>
            <person name="Sanchez-Ramirez S."/>
            <person name="Szollosi G.J."/>
            <person name="Szarkandi J.G."/>
            <person name="Papp V."/>
            <person name="Albert L."/>
            <person name="Andreopoulos W."/>
            <person name="Angelini C."/>
            <person name="Antonin V."/>
            <person name="Barry K.W."/>
            <person name="Bougher N.L."/>
            <person name="Buchanan P."/>
            <person name="Buyck B."/>
            <person name="Bense V."/>
            <person name="Catcheside P."/>
            <person name="Chovatia M."/>
            <person name="Cooper J."/>
            <person name="Damon W."/>
            <person name="Desjardin D."/>
            <person name="Finy P."/>
            <person name="Geml J."/>
            <person name="Haridas S."/>
            <person name="Hughes K."/>
            <person name="Justo A."/>
            <person name="Karasinski D."/>
            <person name="Kautmanova I."/>
            <person name="Kiss B."/>
            <person name="Kocsube S."/>
            <person name="Kotiranta H."/>
            <person name="LaButti K.M."/>
            <person name="Lechner B.E."/>
            <person name="Liimatainen K."/>
            <person name="Lipzen A."/>
            <person name="Lukacs Z."/>
            <person name="Mihaltcheva S."/>
            <person name="Morgado L.N."/>
            <person name="Niskanen T."/>
            <person name="Noordeloos M.E."/>
            <person name="Ohm R.A."/>
            <person name="Ortiz-Santana B."/>
            <person name="Ovrebo C."/>
            <person name="Racz N."/>
            <person name="Riley R."/>
            <person name="Savchenko A."/>
            <person name="Shiryaev A."/>
            <person name="Soop K."/>
            <person name="Spirin V."/>
            <person name="Szebenyi C."/>
            <person name="Tomsovsky M."/>
            <person name="Tulloss R.E."/>
            <person name="Uehling J."/>
            <person name="Grigoriev I.V."/>
            <person name="Vagvolgyi C."/>
            <person name="Papp T."/>
            <person name="Martin F.M."/>
            <person name="Miettinen O."/>
            <person name="Hibbett D.S."/>
            <person name="Nagy L.G."/>
        </authorList>
    </citation>
    <scope>NUCLEOTIDE SEQUENCE [LARGE SCALE GENOMIC DNA]</scope>
    <source>
        <strain evidence="1 2">CBS 121175</strain>
    </source>
</reference>
<organism evidence="1 2">
    <name type="scientific">Coprinopsis marcescibilis</name>
    <name type="common">Agaric fungus</name>
    <name type="synonym">Psathyrella marcescibilis</name>
    <dbReference type="NCBI Taxonomy" id="230819"/>
    <lineage>
        <taxon>Eukaryota</taxon>
        <taxon>Fungi</taxon>
        <taxon>Dikarya</taxon>
        <taxon>Basidiomycota</taxon>
        <taxon>Agaricomycotina</taxon>
        <taxon>Agaricomycetes</taxon>
        <taxon>Agaricomycetidae</taxon>
        <taxon>Agaricales</taxon>
        <taxon>Agaricineae</taxon>
        <taxon>Psathyrellaceae</taxon>
        <taxon>Coprinopsis</taxon>
    </lineage>
</organism>
<proteinExistence type="predicted"/>
<evidence type="ECO:0000313" key="2">
    <source>
        <dbReference type="Proteomes" id="UP000307440"/>
    </source>
</evidence>
<sequence>MKCNSLVGVVEKGRLGRANAHVSILEAKPLLGVASPVKLDLCFAQVTAECIGSHRFFTRGGPGVTWIIADGYNWIFGVCVSLQLQGRESRIQMKSVVIGVATIDVTSDGDGGNGMSPADVMKIVTYWTLVEPNIILDLAEAIIG</sequence>
<dbReference type="AlphaFoldDB" id="A0A5C3KPE5"/>
<gene>
    <name evidence="1" type="ORF">FA15DRAFT_519303</name>
</gene>
<accession>A0A5C3KPE5</accession>
<evidence type="ECO:0000313" key="1">
    <source>
        <dbReference type="EMBL" id="TFK22421.1"/>
    </source>
</evidence>